<organism evidence="8 9">
    <name type="scientific">Desulfonispora thiosulfatigenes DSM 11270</name>
    <dbReference type="NCBI Taxonomy" id="656914"/>
    <lineage>
        <taxon>Bacteria</taxon>
        <taxon>Bacillati</taxon>
        <taxon>Bacillota</taxon>
        <taxon>Clostridia</taxon>
        <taxon>Eubacteriales</taxon>
        <taxon>Peptococcaceae</taxon>
        <taxon>Desulfonispora</taxon>
    </lineage>
</organism>
<feature type="transmembrane region" description="Helical" evidence="7">
    <location>
        <begin position="252"/>
        <end position="270"/>
    </location>
</feature>
<evidence type="ECO:0000256" key="4">
    <source>
        <dbReference type="ARBA" id="ARBA00022692"/>
    </source>
</evidence>
<evidence type="ECO:0000256" key="2">
    <source>
        <dbReference type="ARBA" id="ARBA00007977"/>
    </source>
</evidence>
<evidence type="ECO:0000256" key="6">
    <source>
        <dbReference type="ARBA" id="ARBA00023136"/>
    </source>
</evidence>
<keyword evidence="6 7" id="KW-0472">Membrane</keyword>
<feature type="transmembrane region" description="Helical" evidence="7">
    <location>
        <begin position="63"/>
        <end position="82"/>
    </location>
</feature>
<dbReference type="PANTHER" id="PTHR30106:SF2">
    <property type="entry name" value="UPF0324 INNER MEMBRANE PROTEIN YEIH"/>
    <property type="match status" value="1"/>
</dbReference>
<dbReference type="PANTHER" id="PTHR30106">
    <property type="entry name" value="INNER MEMBRANE PROTEIN YEIH-RELATED"/>
    <property type="match status" value="1"/>
</dbReference>
<evidence type="ECO:0000256" key="1">
    <source>
        <dbReference type="ARBA" id="ARBA00004651"/>
    </source>
</evidence>
<dbReference type="InterPro" id="IPR018383">
    <property type="entry name" value="UPF0324_pro"/>
</dbReference>
<feature type="transmembrane region" description="Helical" evidence="7">
    <location>
        <begin position="152"/>
        <end position="172"/>
    </location>
</feature>
<proteinExistence type="inferred from homology"/>
<protein>
    <submittedName>
        <fullName evidence="8">Conserved hypothetical integral membrane protein</fullName>
    </submittedName>
</protein>
<keyword evidence="3" id="KW-1003">Cell membrane</keyword>
<dbReference type="EMBL" id="FWWT01000019">
    <property type="protein sequence ID" value="SMB91665.1"/>
    <property type="molecule type" value="Genomic_DNA"/>
</dbReference>
<dbReference type="Pfam" id="PF03601">
    <property type="entry name" value="Cons_hypoth698"/>
    <property type="match status" value="1"/>
</dbReference>
<evidence type="ECO:0000256" key="5">
    <source>
        <dbReference type="ARBA" id="ARBA00022989"/>
    </source>
</evidence>
<feature type="transmembrane region" description="Helical" evidence="7">
    <location>
        <begin position="120"/>
        <end position="140"/>
    </location>
</feature>
<feature type="transmembrane region" description="Helical" evidence="7">
    <location>
        <begin position="88"/>
        <end position="108"/>
    </location>
</feature>
<dbReference type="Proteomes" id="UP000192731">
    <property type="component" value="Unassembled WGS sequence"/>
</dbReference>
<comment type="subcellular location">
    <subcellularLocation>
        <location evidence="1">Cell membrane</location>
        <topology evidence="1">Multi-pass membrane protein</topology>
    </subcellularLocation>
</comment>
<dbReference type="GO" id="GO:0005886">
    <property type="term" value="C:plasma membrane"/>
    <property type="evidence" value="ECO:0007669"/>
    <property type="project" value="UniProtKB-SubCell"/>
</dbReference>
<evidence type="ECO:0000313" key="8">
    <source>
        <dbReference type="EMBL" id="SMB91665.1"/>
    </source>
</evidence>
<feature type="transmembrane region" description="Helical" evidence="7">
    <location>
        <begin position="308"/>
        <end position="331"/>
    </location>
</feature>
<accession>A0A1W1VEA9</accession>
<feature type="transmembrane region" description="Helical" evidence="7">
    <location>
        <begin position="210"/>
        <end position="231"/>
    </location>
</feature>
<keyword evidence="5 7" id="KW-1133">Transmembrane helix</keyword>
<comment type="similarity">
    <text evidence="2">Belongs to the UPF0324 family.</text>
</comment>
<gene>
    <name evidence="8" type="ORF">SAMN00017405_2224</name>
</gene>
<sequence>MDTKKIIPGLLFTTALAWVSIKIQNLEVLQNMHLSSLIVAIVLGMLIKNILPVPETFSAGITFSVKRVLRLAIILLGFKLSFAEVTQIGGRGFILVFFVTIITILFTVWLGKKMGLDDKLALLIGAGSSICGASAIAAVAPVVDADERDTTFAIATVTIFGTIAMFAFPFMYKVFHLPNLLYAVWAGSSIHEVAQVVAAGFAAGDEAGQFATLIKLTRVLLIIPIAIFLGVKEAKKKQNGKTISMKQITIPWFVFGFLAVVIINSINIVPQNLTGQFLAIDAFLLTIAMGGMGLSTDLEKMKKVGMKPFYLGLTTSVFIAVLGFAASKLLFTGF</sequence>
<evidence type="ECO:0000313" key="9">
    <source>
        <dbReference type="Proteomes" id="UP000192731"/>
    </source>
</evidence>
<dbReference type="STRING" id="656914.SAMN00017405_2224"/>
<keyword evidence="4 7" id="KW-0812">Transmembrane</keyword>
<feature type="transmembrane region" description="Helical" evidence="7">
    <location>
        <begin position="276"/>
        <end position="296"/>
    </location>
</feature>
<dbReference type="OrthoDB" id="9811391at2"/>
<feature type="transmembrane region" description="Helical" evidence="7">
    <location>
        <begin position="32"/>
        <end position="51"/>
    </location>
</feature>
<name>A0A1W1VEA9_DESTI</name>
<dbReference type="RefSeq" id="WP_159446310.1">
    <property type="nucleotide sequence ID" value="NZ_FWWT01000019.1"/>
</dbReference>
<evidence type="ECO:0000256" key="3">
    <source>
        <dbReference type="ARBA" id="ARBA00022475"/>
    </source>
</evidence>
<reference evidence="8 9" key="1">
    <citation type="submission" date="2017-04" db="EMBL/GenBank/DDBJ databases">
        <authorList>
            <person name="Afonso C.L."/>
            <person name="Miller P.J."/>
            <person name="Scott M.A."/>
            <person name="Spackman E."/>
            <person name="Goraichik I."/>
            <person name="Dimitrov K.M."/>
            <person name="Suarez D.L."/>
            <person name="Swayne D.E."/>
        </authorList>
    </citation>
    <scope>NUCLEOTIDE SEQUENCE [LARGE SCALE GENOMIC DNA]</scope>
    <source>
        <strain evidence="8 9">DSM 11270</strain>
    </source>
</reference>
<evidence type="ECO:0000256" key="7">
    <source>
        <dbReference type="SAM" id="Phobius"/>
    </source>
</evidence>
<dbReference type="AlphaFoldDB" id="A0A1W1VEA9"/>
<keyword evidence="9" id="KW-1185">Reference proteome</keyword>